<keyword evidence="3 6" id="KW-0560">Oxidoreductase</keyword>
<dbReference type="GO" id="GO:0050418">
    <property type="term" value="F:hydroxylamine reductase activity"/>
    <property type="evidence" value="ECO:0007669"/>
    <property type="project" value="UniProtKB-UniRule"/>
</dbReference>
<evidence type="ECO:0000256" key="6">
    <source>
        <dbReference type="HAMAP-Rule" id="MF_00069"/>
    </source>
</evidence>
<accession>A0AAT9L9T1</accession>
<comment type="cofactor">
    <cofactor evidence="6">
        <name>hybrid [4Fe-2O-2S] cluster</name>
        <dbReference type="ChEBI" id="CHEBI:60519"/>
    </cofactor>
    <text evidence="6">Binds 1 hybrid [4Fe-2O-2S] cluster.</text>
</comment>
<feature type="binding site" evidence="6">
    <location>
        <position position="197"/>
    </location>
    <ligand>
        <name>hybrid [4Fe-2O-2S] cluster</name>
        <dbReference type="ChEBI" id="CHEBI:60519"/>
    </ligand>
</feature>
<keyword evidence="6" id="KW-0004">4Fe-4S</keyword>
<dbReference type="EMBL" id="CP062796">
    <property type="protein sequence ID" value="QUL97821.1"/>
    <property type="molecule type" value="Genomic_DNA"/>
</dbReference>
<reference evidence="7" key="2">
    <citation type="journal article" date="2023" name="Biology">
        <title>Prokaryotic Life Associated with Coal-Fire Gas Vents Revealed by Metagenomics.</title>
        <authorList>
            <person name="Kadnikov V.V."/>
            <person name="Mardanov A.V."/>
            <person name="Beletsky A.V."/>
            <person name="Karnachuk O.V."/>
            <person name="Ravin N.V."/>
        </authorList>
    </citation>
    <scope>NUCLEOTIDE SEQUENCE</scope>
    <source>
        <strain evidence="7">Bu02</strain>
    </source>
</reference>
<comment type="catalytic activity">
    <reaction evidence="6">
        <text>A + NH4(+) + H2O = hydroxylamine + AH2 + H(+)</text>
        <dbReference type="Rhea" id="RHEA:22052"/>
        <dbReference type="ChEBI" id="CHEBI:13193"/>
        <dbReference type="ChEBI" id="CHEBI:15377"/>
        <dbReference type="ChEBI" id="CHEBI:15378"/>
        <dbReference type="ChEBI" id="CHEBI:15429"/>
        <dbReference type="ChEBI" id="CHEBI:17499"/>
        <dbReference type="ChEBI" id="CHEBI:28938"/>
        <dbReference type="EC" id="1.7.99.1"/>
    </reaction>
</comment>
<feature type="binding site" evidence="6">
    <location>
        <position position="21"/>
    </location>
    <ligand>
        <name>[4Fe-4S] cluster</name>
        <dbReference type="ChEBI" id="CHEBI:49883"/>
    </ligand>
</feature>
<dbReference type="Gene3D" id="3.40.50.2030">
    <property type="match status" value="2"/>
</dbReference>
<dbReference type="AlphaFoldDB" id="A0AAT9L9T1"/>
<evidence type="ECO:0000313" key="7">
    <source>
        <dbReference type="EMBL" id="QUL97821.1"/>
    </source>
</evidence>
<feature type="binding site" evidence="6">
    <location>
        <position position="371"/>
    </location>
    <ligand>
        <name>hybrid [4Fe-2O-2S] cluster</name>
        <dbReference type="ChEBI" id="CHEBI:60519"/>
    </ligand>
</feature>
<feature type="binding site" evidence="6">
    <location>
        <position position="129"/>
    </location>
    <ligand>
        <name>hybrid [4Fe-2O-2S] cluster</name>
        <dbReference type="ChEBI" id="CHEBI:60519"/>
    </ligand>
</feature>
<name>A0AAT9L9T1_9FIRM</name>
<feature type="binding site" evidence="6">
    <location>
        <position position="3"/>
    </location>
    <ligand>
        <name>[4Fe-4S] cluster</name>
        <dbReference type="ChEBI" id="CHEBI:49883"/>
    </ligand>
</feature>
<feature type="binding site" evidence="6">
    <location>
        <position position="15"/>
    </location>
    <ligand>
        <name>[4Fe-4S] cluster</name>
        <dbReference type="ChEBI" id="CHEBI:49883"/>
    </ligand>
</feature>
<feature type="binding site" evidence="6">
    <location>
        <position position="312"/>
    </location>
    <ligand>
        <name>hybrid [4Fe-2O-2S] cluster</name>
        <dbReference type="ChEBI" id="CHEBI:60519"/>
    </ligand>
</feature>
<gene>
    <name evidence="6 7" type="primary">hcp</name>
    <name evidence="7" type="ORF">IMF26_06885</name>
</gene>
<feature type="binding site" evidence="6">
    <location>
        <position position="373"/>
    </location>
    <ligand>
        <name>hybrid [4Fe-2O-2S] cluster</name>
        <dbReference type="ChEBI" id="CHEBI:60519"/>
    </ligand>
</feature>
<evidence type="ECO:0000256" key="4">
    <source>
        <dbReference type="ARBA" id="ARBA00023004"/>
    </source>
</evidence>
<feature type="binding site" description="via persulfide group" evidence="6">
    <location>
        <position position="284"/>
    </location>
    <ligand>
        <name>hybrid [4Fe-2O-2S] cluster</name>
        <dbReference type="ChEBI" id="CHEBI:60519"/>
    </ligand>
</feature>
<dbReference type="GO" id="GO:0004601">
    <property type="term" value="F:peroxidase activity"/>
    <property type="evidence" value="ECO:0007669"/>
    <property type="project" value="TreeGrafter"/>
</dbReference>
<keyword evidence="1 6" id="KW-0963">Cytoplasm</keyword>
<keyword evidence="4 6" id="KW-0408">Iron</keyword>
<dbReference type="InterPro" id="IPR016099">
    <property type="entry name" value="Prismane-like_a/b-sand"/>
</dbReference>
<keyword evidence="2 6" id="KW-0479">Metal-binding</keyword>
<organism evidence="7">
    <name type="scientific">Candidatus Fermentithermobacillus carboniphilus</name>
    <dbReference type="NCBI Taxonomy" id="3085328"/>
    <lineage>
        <taxon>Bacteria</taxon>
        <taxon>Bacillati</taxon>
        <taxon>Bacillota</taxon>
        <taxon>Candidatus Fermentithermobacillia</taxon>
        <taxon>Candidatus Fermentithermobacillales</taxon>
        <taxon>Candidatus Fermentithermobacillaceae</taxon>
        <taxon>Candidatus Fermentithermobacillus</taxon>
    </lineage>
</organism>
<dbReference type="GO" id="GO:0005737">
    <property type="term" value="C:cytoplasm"/>
    <property type="evidence" value="ECO:0007669"/>
    <property type="project" value="UniProtKB-SubCell"/>
</dbReference>
<dbReference type="PANTHER" id="PTHR30109">
    <property type="entry name" value="HYDROXYLAMINE REDUCTASE"/>
    <property type="match status" value="1"/>
</dbReference>
<protein>
    <recommendedName>
        <fullName evidence="6">Hydroxylamine reductase</fullName>
        <ecNumber evidence="6">1.7.99.1</ecNumber>
    </recommendedName>
    <alternativeName>
        <fullName evidence="6">Hybrid-cluster protein</fullName>
        <shortName evidence="6">HCP</shortName>
    </alternativeName>
    <alternativeName>
        <fullName evidence="6">Prismane protein</fullName>
    </alternativeName>
</protein>
<dbReference type="SUPFAM" id="SSF56821">
    <property type="entry name" value="Prismane protein-like"/>
    <property type="match status" value="1"/>
</dbReference>
<dbReference type="CDD" id="cd01914">
    <property type="entry name" value="HCP"/>
    <property type="match status" value="1"/>
</dbReference>
<dbReference type="InterPro" id="IPR011254">
    <property type="entry name" value="Prismane-like_sf"/>
</dbReference>
<dbReference type="GO" id="GO:0042542">
    <property type="term" value="P:response to hydrogen peroxide"/>
    <property type="evidence" value="ECO:0007669"/>
    <property type="project" value="TreeGrafter"/>
</dbReference>
<feature type="binding site" evidence="6">
    <location>
        <position position="337"/>
    </location>
    <ligand>
        <name>hybrid [4Fe-2O-2S] cluster</name>
        <dbReference type="ChEBI" id="CHEBI:60519"/>
    </ligand>
</feature>
<comment type="similarity">
    <text evidence="6">Belongs to the HCP family.</text>
</comment>
<reference evidence="7" key="1">
    <citation type="submission" date="2020-10" db="EMBL/GenBank/DDBJ databases">
        <authorList>
            <person name="Kadnikov V."/>
            <person name="Beletsky A.V."/>
            <person name="Mardanov A.V."/>
            <person name="Karnachuk O.V."/>
            <person name="Ravin N.V."/>
        </authorList>
    </citation>
    <scope>NUCLEOTIDE SEQUENCE</scope>
    <source>
        <strain evidence="7">Bu02</strain>
    </source>
</reference>
<feature type="modified residue" description="Cysteine persulfide" evidence="6">
    <location>
        <position position="284"/>
    </location>
</feature>
<dbReference type="PANTHER" id="PTHR30109:SF0">
    <property type="entry name" value="HYDROXYLAMINE REDUCTASE"/>
    <property type="match status" value="1"/>
</dbReference>
<dbReference type="KEGG" id="fcz:IMF26_06885"/>
<dbReference type="GO" id="GO:0051539">
    <property type="term" value="F:4 iron, 4 sulfur cluster binding"/>
    <property type="evidence" value="ECO:0007669"/>
    <property type="project" value="UniProtKB-KW"/>
</dbReference>
<evidence type="ECO:0000256" key="1">
    <source>
        <dbReference type="ARBA" id="ARBA00022490"/>
    </source>
</evidence>
<feature type="binding site" evidence="6">
    <location>
        <position position="6"/>
    </location>
    <ligand>
        <name>[4Fe-4S] cluster</name>
        <dbReference type="ChEBI" id="CHEBI:49883"/>
    </ligand>
</feature>
<dbReference type="Gene3D" id="1.20.1270.20">
    <property type="match status" value="1"/>
</dbReference>
<keyword evidence="5 6" id="KW-0411">Iron-sulfur</keyword>
<dbReference type="Pfam" id="PF03063">
    <property type="entry name" value="Prismane"/>
    <property type="match status" value="2"/>
</dbReference>
<evidence type="ECO:0000256" key="5">
    <source>
        <dbReference type="ARBA" id="ARBA00023014"/>
    </source>
</evidence>
<comment type="function">
    <text evidence="6">Catalyzes the reduction of hydroxylamine to form NH(3) and H(2)O.</text>
</comment>
<dbReference type="HAMAP" id="MF_00069">
    <property type="entry name" value="Hydroxylam_reduct"/>
    <property type="match status" value="1"/>
</dbReference>
<evidence type="ECO:0000256" key="3">
    <source>
        <dbReference type="ARBA" id="ARBA00023002"/>
    </source>
</evidence>
<dbReference type="NCBIfam" id="NF003658">
    <property type="entry name" value="PRK05290.1"/>
    <property type="match status" value="1"/>
</dbReference>
<dbReference type="GO" id="GO:0046872">
    <property type="term" value="F:metal ion binding"/>
    <property type="evidence" value="ECO:0007669"/>
    <property type="project" value="UniProtKB-KW"/>
</dbReference>
<dbReference type="NCBIfam" id="TIGR01703">
    <property type="entry name" value="hybrid_clust"/>
    <property type="match status" value="1"/>
</dbReference>
<evidence type="ECO:0000256" key="2">
    <source>
        <dbReference type="ARBA" id="ARBA00022723"/>
    </source>
</evidence>
<proteinExistence type="inferred from homology"/>
<dbReference type="InterPro" id="IPR004137">
    <property type="entry name" value="HCP/CODH"/>
</dbReference>
<dbReference type="EC" id="1.7.99.1" evidence="6"/>
<sequence>MFCNQCQQTLGGVACTSVGICGKDKDVQALQENLVYSLKGISAYAYHARELGYTDPEIDAFLAEGLYSTLTNVNFDMDSLFSLSMKAGMVNLKAMDLLKRAHRETFGEMSPARVETGTVEGPGILVTGHDLKALFELLKQTQGTGVNVYTHSEMLPAHAYPVLRAFPHLRGNLGKSWFDQRTLFAEFPGAILGTSNCVLVPRDEYKDRFFTVGIAYLPGVRHIEGYDFSELIEKAKSLPHLKAHKGETILTTGFSDSVILSLKDKLLSLLKEGKIRRIFLVGGCDAPGQVRQYYRDFVARTPSDTIVLTLACGKFRFNDLDLGEIDGIPRLLDMGQCNDAISAINVAKALSEALGCSVNDLPLTLVLSWMEQKAVAILMTLLALGIKGIYLGPTLPAWLTPTLIEKLKATAGIRLTTTVDKDMAEILAAK</sequence>
<dbReference type="InterPro" id="IPR016100">
    <property type="entry name" value="Prismane_a-bundle"/>
</dbReference>
<dbReference type="InterPro" id="IPR010048">
    <property type="entry name" value="Hydroxylam_reduct"/>
</dbReference>
<comment type="subcellular location">
    <subcellularLocation>
        <location evidence="6">Cytoplasm</location>
    </subcellularLocation>
</comment>
<feature type="binding site" evidence="6">
    <location>
        <position position="153"/>
    </location>
    <ligand>
        <name>hybrid [4Fe-2O-2S] cluster</name>
        <dbReference type="ChEBI" id="CHEBI:60519"/>
    </ligand>
</feature>
<comment type="cofactor">
    <cofactor evidence="6">
        <name>[4Fe-4S] cluster</name>
        <dbReference type="ChEBI" id="CHEBI:49883"/>
    </cofactor>
    <text evidence="6">Binds 1 [4Fe-4S] cluster.</text>
</comment>